<dbReference type="AlphaFoldDB" id="A0A7J9IPF6"/>
<dbReference type="Gene3D" id="3.40.30.10">
    <property type="entry name" value="Glutaredoxin"/>
    <property type="match status" value="1"/>
</dbReference>
<sequence>MALAEKLRSDYDFGHTLDAKHLPRGESSVVGPLVRLFKPFDELVVDFKV</sequence>
<evidence type="ECO:0000313" key="1">
    <source>
        <dbReference type="EMBL" id="MBA0823997.1"/>
    </source>
</evidence>
<dbReference type="CDD" id="cd02981">
    <property type="entry name" value="PDI_b_family"/>
    <property type="match status" value="1"/>
</dbReference>
<dbReference type="EMBL" id="JABFAE010000002">
    <property type="protein sequence ID" value="MBA0823997.1"/>
    <property type="molecule type" value="Genomic_DNA"/>
</dbReference>
<reference evidence="1 2" key="1">
    <citation type="journal article" date="2019" name="Genome Biol. Evol.">
        <title>Insights into the evolution of the New World diploid cottons (Gossypium, subgenus Houzingenia) based on genome sequencing.</title>
        <authorList>
            <person name="Grover C.E."/>
            <person name="Arick M.A. 2nd"/>
            <person name="Thrash A."/>
            <person name="Conover J.L."/>
            <person name="Sanders W.S."/>
            <person name="Peterson D.G."/>
            <person name="Frelichowski J.E."/>
            <person name="Scheffler J.A."/>
            <person name="Scheffler B.E."/>
            <person name="Wendel J.F."/>
        </authorList>
    </citation>
    <scope>NUCLEOTIDE SEQUENCE [LARGE SCALE GENOMIC DNA]</scope>
    <source>
        <strain evidence="1">6</strain>
        <tissue evidence="1">Leaf</tissue>
    </source>
</reference>
<organism evidence="1 2">
    <name type="scientific">Gossypium armourianum</name>
    <dbReference type="NCBI Taxonomy" id="34283"/>
    <lineage>
        <taxon>Eukaryota</taxon>
        <taxon>Viridiplantae</taxon>
        <taxon>Streptophyta</taxon>
        <taxon>Embryophyta</taxon>
        <taxon>Tracheophyta</taxon>
        <taxon>Spermatophyta</taxon>
        <taxon>Magnoliopsida</taxon>
        <taxon>eudicotyledons</taxon>
        <taxon>Gunneridae</taxon>
        <taxon>Pentapetalae</taxon>
        <taxon>rosids</taxon>
        <taxon>malvids</taxon>
        <taxon>Malvales</taxon>
        <taxon>Malvaceae</taxon>
        <taxon>Malvoideae</taxon>
        <taxon>Gossypium</taxon>
    </lineage>
</organism>
<name>A0A7J9IPF6_9ROSI</name>
<accession>A0A7J9IPF6</accession>
<comment type="caution">
    <text evidence="1">The sequence shown here is derived from an EMBL/GenBank/DDBJ whole genome shotgun (WGS) entry which is preliminary data.</text>
</comment>
<evidence type="ECO:0000313" key="2">
    <source>
        <dbReference type="Proteomes" id="UP000593575"/>
    </source>
</evidence>
<gene>
    <name evidence="1" type="ORF">Goarm_020687</name>
</gene>
<dbReference type="Proteomes" id="UP000593575">
    <property type="component" value="Unassembled WGS sequence"/>
</dbReference>
<keyword evidence="2" id="KW-1185">Reference proteome</keyword>
<proteinExistence type="predicted"/>
<protein>
    <submittedName>
        <fullName evidence="1">Uncharacterized protein</fullName>
    </submittedName>
</protein>
<feature type="non-terminal residue" evidence="1">
    <location>
        <position position="49"/>
    </location>
</feature>